<feature type="region of interest" description="Disordered" evidence="1">
    <location>
        <begin position="1"/>
        <end position="26"/>
    </location>
</feature>
<protein>
    <submittedName>
        <fullName evidence="2">Uncharacterized protein</fullName>
    </submittedName>
</protein>
<sequence length="26" mass="2642">MSPSPLVVDRRSSGLQLAGQQTAATA</sequence>
<proteinExistence type="predicted"/>
<accession>A0A0A9BAP1</accession>
<organism evidence="2">
    <name type="scientific">Arundo donax</name>
    <name type="common">Giant reed</name>
    <name type="synonym">Donax arundinaceus</name>
    <dbReference type="NCBI Taxonomy" id="35708"/>
    <lineage>
        <taxon>Eukaryota</taxon>
        <taxon>Viridiplantae</taxon>
        <taxon>Streptophyta</taxon>
        <taxon>Embryophyta</taxon>
        <taxon>Tracheophyta</taxon>
        <taxon>Spermatophyta</taxon>
        <taxon>Magnoliopsida</taxon>
        <taxon>Liliopsida</taxon>
        <taxon>Poales</taxon>
        <taxon>Poaceae</taxon>
        <taxon>PACMAD clade</taxon>
        <taxon>Arundinoideae</taxon>
        <taxon>Arundineae</taxon>
        <taxon>Arundo</taxon>
    </lineage>
</organism>
<name>A0A0A9BAP1_ARUDO</name>
<evidence type="ECO:0000313" key="2">
    <source>
        <dbReference type="EMBL" id="JAD61024.1"/>
    </source>
</evidence>
<reference evidence="2" key="2">
    <citation type="journal article" date="2015" name="Data Brief">
        <title>Shoot transcriptome of the giant reed, Arundo donax.</title>
        <authorList>
            <person name="Barrero R.A."/>
            <person name="Guerrero F.D."/>
            <person name="Moolhuijzen P."/>
            <person name="Goolsby J.A."/>
            <person name="Tidwell J."/>
            <person name="Bellgard S.E."/>
            <person name="Bellgard M.I."/>
        </authorList>
    </citation>
    <scope>NUCLEOTIDE SEQUENCE</scope>
    <source>
        <tissue evidence="2">Shoot tissue taken approximately 20 cm above the soil surface</tissue>
    </source>
</reference>
<evidence type="ECO:0000256" key="1">
    <source>
        <dbReference type="SAM" id="MobiDB-lite"/>
    </source>
</evidence>
<dbReference type="AlphaFoldDB" id="A0A0A9BAP1"/>
<dbReference type="EMBL" id="GBRH01236871">
    <property type="protein sequence ID" value="JAD61024.1"/>
    <property type="molecule type" value="Transcribed_RNA"/>
</dbReference>
<feature type="compositionally biased region" description="Low complexity" evidence="1">
    <location>
        <begin position="14"/>
        <end position="26"/>
    </location>
</feature>
<reference evidence="2" key="1">
    <citation type="submission" date="2014-09" db="EMBL/GenBank/DDBJ databases">
        <authorList>
            <person name="Magalhaes I.L.F."/>
            <person name="Oliveira U."/>
            <person name="Santos F.R."/>
            <person name="Vidigal T.H.D.A."/>
            <person name="Brescovit A.D."/>
            <person name="Santos A.J."/>
        </authorList>
    </citation>
    <scope>NUCLEOTIDE SEQUENCE</scope>
    <source>
        <tissue evidence="2">Shoot tissue taken approximately 20 cm above the soil surface</tissue>
    </source>
</reference>